<comment type="catalytic activity">
    <reaction evidence="1">
        <text>adenosylcob(III)inamide + ATP = adenosylcob(III)inamide phosphate + ADP + H(+)</text>
        <dbReference type="Rhea" id="RHEA:15769"/>
        <dbReference type="ChEBI" id="CHEBI:2480"/>
        <dbReference type="ChEBI" id="CHEBI:15378"/>
        <dbReference type="ChEBI" id="CHEBI:30616"/>
        <dbReference type="ChEBI" id="CHEBI:58502"/>
        <dbReference type="ChEBI" id="CHEBI:456216"/>
        <dbReference type="EC" id="2.7.1.156"/>
    </reaction>
</comment>
<name>A0ABS6K6B4_9FIRM</name>
<gene>
    <name evidence="18" type="ORF">KTH90_08520</name>
</gene>
<evidence type="ECO:0000256" key="13">
    <source>
        <dbReference type="ARBA" id="ARBA00022777"/>
    </source>
</evidence>
<comment type="function">
    <text evidence="4">Catalyzes ATP-dependent phosphorylation of adenosylcobinamide and addition of GMP to adenosylcobinamide phosphate.</text>
</comment>
<dbReference type="SUPFAM" id="SSF52540">
    <property type="entry name" value="P-loop containing nucleoside triphosphate hydrolases"/>
    <property type="match status" value="1"/>
</dbReference>
<dbReference type="EC" id="2.7.1.156" evidence="8"/>
<dbReference type="PANTHER" id="PTHR34848">
    <property type="match status" value="1"/>
</dbReference>
<evidence type="ECO:0000256" key="1">
    <source>
        <dbReference type="ARBA" id="ARBA00000312"/>
    </source>
</evidence>
<dbReference type="PANTHER" id="PTHR34848:SF1">
    <property type="entry name" value="BIFUNCTIONAL ADENOSYLCOBALAMIN BIOSYNTHESIS PROTEIN COBU"/>
    <property type="match status" value="1"/>
</dbReference>
<evidence type="ECO:0000313" key="18">
    <source>
        <dbReference type="EMBL" id="MBU9726057.1"/>
    </source>
</evidence>
<dbReference type="EMBL" id="JAHQCX010000004">
    <property type="protein sequence ID" value="MBU9726057.1"/>
    <property type="molecule type" value="Genomic_DNA"/>
</dbReference>
<dbReference type="Pfam" id="PF02283">
    <property type="entry name" value="CobU"/>
    <property type="match status" value="1"/>
</dbReference>
<evidence type="ECO:0000313" key="19">
    <source>
        <dbReference type="Proteomes" id="UP001314681"/>
    </source>
</evidence>
<keyword evidence="12" id="KW-0547">Nucleotide-binding</keyword>
<keyword evidence="11" id="KW-0808">Transferase</keyword>
<comment type="caution">
    <text evidence="18">The sequence shown here is derived from an EMBL/GenBank/DDBJ whole genome shotgun (WGS) entry which is preliminary data.</text>
</comment>
<evidence type="ECO:0000256" key="14">
    <source>
        <dbReference type="ARBA" id="ARBA00022840"/>
    </source>
</evidence>
<comment type="similarity">
    <text evidence="7">Belongs to the CobU/CobP family.</text>
</comment>
<evidence type="ECO:0000256" key="16">
    <source>
        <dbReference type="ARBA" id="ARBA00029570"/>
    </source>
</evidence>
<dbReference type="InterPro" id="IPR027417">
    <property type="entry name" value="P-loop_NTPase"/>
</dbReference>
<evidence type="ECO:0000256" key="3">
    <source>
        <dbReference type="ARBA" id="ARBA00001522"/>
    </source>
</evidence>
<evidence type="ECO:0000256" key="15">
    <source>
        <dbReference type="ARBA" id="ARBA00023134"/>
    </source>
</evidence>
<evidence type="ECO:0000256" key="8">
    <source>
        <dbReference type="ARBA" id="ARBA00012016"/>
    </source>
</evidence>
<dbReference type="PIRSF" id="PIRSF006135">
    <property type="entry name" value="CobU"/>
    <property type="match status" value="1"/>
</dbReference>
<dbReference type="InterPro" id="IPR003203">
    <property type="entry name" value="CobU/CobP"/>
</dbReference>
<evidence type="ECO:0000256" key="17">
    <source>
        <dbReference type="ARBA" id="ARBA00030571"/>
    </source>
</evidence>
<evidence type="ECO:0000256" key="7">
    <source>
        <dbReference type="ARBA" id="ARBA00007490"/>
    </source>
</evidence>
<evidence type="ECO:0000256" key="11">
    <source>
        <dbReference type="ARBA" id="ARBA00022679"/>
    </source>
</evidence>
<evidence type="ECO:0000256" key="5">
    <source>
        <dbReference type="ARBA" id="ARBA00004692"/>
    </source>
</evidence>
<sequence length="205" mass="22766">MRCLVTGGSASGKSEYAENLAAELSRGVSLYYIATMEPYGEEAGKRIRRHRRLREAKGFQTIECYRNIHQAFELHPDAAGKDRAVADAAGGGISPTVLLECLSNLLANEMYGEQSLKEEPKALAERIFRQIKDLGRRCRHLVIVTNEIFSDGHTYPPETEGYIESLGFLNTLLGAWMDQVYEVVYSIPVLLKTISAVPAGKGEER</sequence>
<keyword evidence="19" id="KW-1185">Reference proteome</keyword>
<dbReference type="RefSeq" id="WP_158350262.1">
    <property type="nucleotide sequence ID" value="NZ_JAHQCX010000004.1"/>
</dbReference>
<evidence type="ECO:0000256" key="9">
    <source>
        <dbReference type="ARBA" id="ARBA00012523"/>
    </source>
</evidence>
<proteinExistence type="inferred from homology"/>
<evidence type="ECO:0000256" key="10">
    <source>
        <dbReference type="ARBA" id="ARBA00022573"/>
    </source>
</evidence>
<comment type="catalytic activity">
    <reaction evidence="3">
        <text>adenosylcob(III)inamide + GTP = adenosylcob(III)inamide phosphate + GDP + H(+)</text>
        <dbReference type="Rhea" id="RHEA:15765"/>
        <dbReference type="ChEBI" id="CHEBI:2480"/>
        <dbReference type="ChEBI" id="CHEBI:15378"/>
        <dbReference type="ChEBI" id="CHEBI:37565"/>
        <dbReference type="ChEBI" id="CHEBI:58189"/>
        <dbReference type="ChEBI" id="CHEBI:58502"/>
        <dbReference type="EC" id="2.7.1.156"/>
    </reaction>
</comment>
<comment type="pathway">
    <text evidence="5">Cofactor biosynthesis; adenosylcobalamin biosynthesis; adenosylcobalamin from cob(II)yrinate a,c-diamide: step 6/7.</text>
</comment>
<protein>
    <recommendedName>
        <fullName evidence="16">Adenosylcobinamide kinase</fullName>
        <ecNumber evidence="8">2.7.1.156</ecNumber>
        <ecNumber evidence="9">2.7.7.62</ecNumber>
    </recommendedName>
    <alternativeName>
        <fullName evidence="17">Adenosylcobinamide-phosphate guanylyltransferase</fullName>
    </alternativeName>
</protein>
<keyword evidence="10" id="KW-0169">Cobalamin biosynthesis</keyword>
<comment type="pathway">
    <text evidence="6">Cofactor biosynthesis; adenosylcobalamin biosynthesis; adenosylcobalamin from cob(II)yrinate a,c-diamide: step 5/7.</text>
</comment>
<comment type="catalytic activity">
    <reaction evidence="2">
        <text>adenosylcob(III)inamide phosphate + GTP + H(+) = adenosylcob(III)inamide-GDP + diphosphate</text>
        <dbReference type="Rhea" id="RHEA:22712"/>
        <dbReference type="ChEBI" id="CHEBI:15378"/>
        <dbReference type="ChEBI" id="CHEBI:33019"/>
        <dbReference type="ChEBI" id="CHEBI:37565"/>
        <dbReference type="ChEBI" id="CHEBI:58502"/>
        <dbReference type="ChEBI" id="CHEBI:60487"/>
        <dbReference type="EC" id="2.7.7.62"/>
    </reaction>
</comment>
<dbReference type="GO" id="GO:0016779">
    <property type="term" value="F:nucleotidyltransferase activity"/>
    <property type="evidence" value="ECO:0007669"/>
    <property type="project" value="UniProtKB-KW"/>
</dbReference>
<dbReference type="GO" id="GO:0016301">
    <property type="term" value="F:kinase activity"/>
    <property type="evidence" value="ECO:0007669"/>
    <property type="project" value="UniProtKB-KW"/>
</dbReference>
<evidence type="ECO:0000256" key="2">
    <source>
        <dbReference type="ARBA" id="ARBA00000711"/>
    </source>
</evidence>
<accession>A0ABS6K6B4</accession>
<keyword evidence="14" id="KW-0067">ATP-binding</keyword>
<dbReference type="EC" id="2.7.7.62" evidence="9"/>
<evidence type="ECO:0000256" key="6">
    <source>
        <dbReference type="ARBA" id="ARBA00005159"/>
    </source>
</evidence>
<dbReference type="Gene3D" id="3.40.50.300">
    <property type="entry name" value="P-loop containing nucleotide triphosphate hydrolases"/>
    <property type="match status" value="1"/>
</dbReference>
<organism evidence="18 19">
    <name type="scientific">Diplocloster modestus</name>
    <dbReference type="NCBI Taxonomy" id="2850322"/>
    <lineage>
        <taxon>Bacteria</taxon>
        <taxon>Bacillati</taxon>
        <taxon>Bacillota</taxon>
        <taxon>Clostridia</taxon>
        <taxon>Lachnospirales</taxon>
        <taxon>Lachnospiraceae</taxon>
        <taxon>Diplocloster</taxon>
    </lineage>
</organism>
<reference evidence="18 19" key="1">
    <citation type="submission" date="2021-06" db="EMBL/GenBank/DDBJ databases">
        <title>Description of novel taxa of the family Lachnospiraceae.</title>
        <authorList>
            <person name="Chaplin A.V."/>
            <person name="Sokolova S.R."/>
            <person name="Pikina A.P."/>
            <person name="Korzhanova M."/>
            <person name="Belova V."/>
            <person name="Korostin D."/>
            <person name="Efimov B.A."/>
        </authorList>
    </citation>
    <scope>NUCLEOTIDE SEQUENCE [LARGE SCALE GENOMIC DNA]</scope>
    <source>
        <strain evidence="18 19">ASD4241</strain>
    </source>
</reference>
<dbReference type="Proteomes" id="UP001314681">
    <property type="component" value="Unassembled WGS sequence"/>
</dbReference>
<evidence type="ECO:0000256" key="12">
    <source>
        <dbReference type="ARBA" id="ARBA00022741"/>
    </source>
</evidence>
<evidence type="ECO:0000256" key="4">
    <source>
        <dbReference type="ARBA" id="ARBA00003889"/>
    </source>
</evidence>
<keyword evidence="15" id="KW-0342">GTP-binding</keyword>
<keyword evidence="18" id="KW-0548">Nucleotidyltransferase</keyword>
<keyword evidence="13 18" id="KW-0418">Kinase</keyword>